<dbReference type="InterPro" id="IPR020472">
    <property type="entry name" value="WD40_PAC1"/>
</dbReference>
<organism evidence="6 7">
    <name type="scientific">Myxacorys almedinensis A</name>
    <dbReference type="NCBI Taxonomy" id="2690445"/>
    <lineage>
        <taxon>Bacteria</taxon>
        <taxon>Bacillati</taxon>
        <taxon>Cyanobacteriota</taxon>
        <taxon>Cyanophyceae</taxon>
        <taxon>Leptolyngbyales</taxon>
        <taxon>Leptolyngbyaceae</taxon>
        <taxon>Myxacorys</taxon>
        <taxon>Myxacorys almedinensis</taxon>
    </lineage>
</organism>
<dbReference type="InterPro" id="IPR015943">
    <property type="entry name" value="WD40/YVTN_repeat-like_dom_sf"/>
</dbReference>
<keyword evidence="7" id="KW-1185">Reference proteome</keyword>
<evidence type="ECO:0000256" key="3">
    <source>
        <dbReference type="PROSITE-ProRule" id="PRU00221"/>
    </source>
</evidence>
<feature type="repeat" description="WD" evidence="3">
    <location>
        <begin position="514"/>
        <end position="555"/>
    </location>
</feature>
<keyword evidence="5" id="KW-0812">Transmembrane</keyword>
<name>A0A8J8CLE3_9CYAN</name>
<keyword evidence="1 3" id="KW-0853">WD repeat</keyword>
<dbReference type="CDD" id="cd00200">
    <property type="entry name" value="WD40"/>
    <property type="match status" value="1"/>
</dbReference>
<reference evidence="6" key="1">
    <citation type="submission" date="2019-12" db="EMBL/GenBank/DDBJ databases">
        <title>High-Quality draft genome sequences of three cyanobacteria isolated from the limestone walls of the Old Cathedral of Coimbra.</title>
        <authorList>
            <person name="Tiago I."/>
            <person name="Soares F."/>
            <person name="Portugal A."/>
        </authorList>
    </citation>
    <scope>NUCLEOTIDE SEQUENCE</scope>
    <source>
        <strain evidence="6">A</strain>
    </source>
</reference>
<feature type="repeat" description="WD" evidence="3">
    <location>
        <begin position="556"/>
        <end position="597"/>
    </location>
</feature>
<dbReference type="EMBL" id="WVIE01000032">
    <property type="protein sequence ID" value="NDJ19536.1"/>
    <property type="molecule type" value="Genomic_DNA"/>
</dbReference>
<sequence length="631" mass="69110">MSLLLGQLIYTSLAKVGFQALTSAEVPPEICQQFIEQIVYQYWDSYNPPSADYRAAYLHQLSANQTLFGWVYNDGADDLGRSHIPYFICYCFAGLLQPIHLESIFTCLSTGPIEQIDRHCLPIHLESILLPEDGRYQPARLGVAIAAPIQERSYLTLQQGKLLKLFAPEAYKAQSLGLEGSIVTQPLLEELTSPDALVSTMGGKQLNSNSAIDAGRNSEGTVDGIESIAANESLEQLSSETYQQLLLAKVRPDASPRQAFRLWHWRRGASRRSLATPFSRKLRLALIAAIALMALAIGGFYGFRLFPVATLTPTSTSASNQDSDNQDSDNRRSENLTLAKTLTEHLDPVWSLVLGSDGKTLISGSDDQTIKIWNVETGTVLNTLSGHTDVVRSLALTPDGRTLVSGSGDRTIKIWDLQSNQPIQTLEQDNPVWSVAISSDAQTLVSGSEDGLLKIWDLPTGELLNTIPAHDSRVFSVTISPDGKTVATASLDQTLKIWDLETGERLRTMPSEMSAGHSAAVRALAFSPDGQTLASASWDNSLILWNWRTGEALRTFVGHTSRVVAVVFSTDGQLLISGSVDNTINLWSAQTGTLLRTLSDHTDWILALAIDSQRLVSASKDQTIRVWQFQQ</sequence>
<feature type="repeat" description="WD" evidence="3">
    <location>
        <begin position="598"/>
        <end position="631"/>
    </location>
</feature>
<dbReference type="Proteomes" id="UP000646053">
    <property type="component" value="Unassembled WGS sequence"/>
</dbReference>
<feature type="region of interest" description="Disordered" evidence="4">
    <location>
        <begin position="313"/>
        <end position="332"/>
    </location>
</feature>
<feature type="transmembrane region" description="Helical" evidence="5">
    <location>
        <begin position="282"/>
        <end position="303"/>
    </location>
</feature>
<evidence type="ECO:0000256" key="1">
    <source>
        <dbReference type="ARBA" id="ARBA00022574"/>
    </source>
</evidence>
<gene>
    <name evidence="6" type="ORF">GS601_19985</name>
</gene>
<dbReference type="RefSeq" id="WP_162425061.1">
    <property type="nucleotide sequence ID" value="NZ_WVIE01000032.1"/>
</dbReference>
<dbReference type="PANTHER" id="PTHR19848:SF8">
    <property type="entry name" value="F-BOX AND WD REPEAT DOMAIN CONTAINING 7"/>
    <property type="match status" value="1"/>
</dbReference>
<dbReference type="Gene3D" id="2.130.10.10">
    <property type="entry name" value="YVTN repeat-like/Quinoprotein amine dehydrogenase"/>
    <property type="match status" value="3"/>
</dbReference>
<feature type="repeat" description="WD" evidence="3">
    <location>
        <begin position="467"/>
        <end position="508"/>
    </location>
</feature>
<accession>A0A8J8CLE3</accession>
<protein>
    <submittedName>
        <fullName evidence="6">WD40 repeat domain-containing protein</fullName>
    </submittedName>
</protein>
<dbReference type="InterPro" id="IPR036322">
    <property type="entry name" value="WD40_repeat_dom_sf"/>
</dbReference>
<comment type="caution">
    <text evidence="6">The sequence shown here is derived from an EMBL/GenBank/DDBJ whole genome shotgun (WGS) entry which is preliminary data.</text>
</comment>
<evidence type="ECO:0000256" key="2">
    <source>
        <dbReference type="ARBA" id="ARBA00022737"/>
    </source>
</evidence>
<keyword evidence="5" id="KW-0472">Membrane</keyword>
<keyword evidence="2" id="KW-0677">Repeat</keyword>
<dbReference type="SUPFAM" id="SSF50978">
    <property type="entry name" value="WD40 repeat-like"/>
    <property type="match status" value="1"/>
</dbReference>
<evidence type="ECO:0000256" key="4">
    <source>
        <dbReference type="SAM" id="MobiDB-lite"/>
    </source>
</evidence>
<dbReference type="AlphaFoldDB" id="A0A8J8CLE3"/>
<dbReference type="InterPro" id="IPR019775">
    <property type="entry name" value="WD40_repeat_CS"/>
</dbReference>
<dbReference type="PROSITE" id="PS00678">
    <property type="entry name" value="WD_REPEATS_1"/>
    <property type="match status" value="4"/>
</dbReference>
<dbReference type="PANTHER" id="PTHR19848">
    <property type="entry name" value="WD40 REPEAT PROTEIN"/>
    <property type="match status" value="1"/>
</dbReference>
<dbReference type="Pfam" id="PF00400">
    <property type="entry name" value="WD40"/>
    <property type="match status" value="7"/>
</dbReference>
<dbReference type="InterPro" id="IPR001680">
    <property type="entry name" value="WD40_rpt"/>
</dbReference>
<feature type="repeat" description="WD" evidence="3">
    <location>
        <begin position="342"/>
        <end position="383"/>
    </location>
</feature>
<dbReference type="SMART" id="SM00320">
    <property type="entry name" value="WD40"/>
    <property type="match status" value="7"/>
</dbReference>
<dbReference type="PROSITE" id="PS50082">
    <property type="entry name" value="WD_REPEATS_2"/>
    <property type="match status" value="7"/>
</dbReference>
<keyword evidence="5" id="KW-1133">Transmembrane helix</keyword>
<proteinExistence type="predicted"/>
<feature type="repeat" description="WD" evidence="3">
    <location>
        <begin position="384"/>
        <end position="425"/>
    </location>
</feature>
<evidence type="ECO:0000313" key="7">
    <source>
        <dbReference type="Proteomes" id="UP000646053"/>
    </source>
</evidence>
<evidence type="ECO:0000256" key="5">
    <source>
        <dbReference type="SAM" id="Phobius"/>
    </source>
</evidence>
<dbReference type="PRINTS" id="PR00320">
    <property type="entry name" value="GPROTEINBRPT"/>
</dbReference>
<evidence type="ECO:0000313" key="6">
    <source>
        <dbReference type="EMBL" id="NDJ19536.1"/>
    </source>
</evidence>
<feature type="repeat" description="WD" evidence="3">
    <location>
        <begin position="425"/>
        <end position="466"/>
    </location>
</feature>
<dbReference type="PROSITE" id="PS50294">
    <property type="entry name" value="WD_REPEATS_REGION"/>
    <property type="match status" value="7"/>
</dbReference>